<name>D6ZE85_SEGRD</name>
<dbReference type="HOGENOM" id="CLU_2828781_0_0_11"/>
<keyword evidence="2" id="KW-1185">Reference proteome</keyword>
<protein>
    <submittedName>
        <fullName evidence="1">Uncharacterized protein</fullName>
    </submittedName>
</protein>
<reference evidence="1 2" key="1">
    <citation type="journal article" date="2010" name="Stand. Genomic Sci.">
        <title>Complete genome sequence of Segniliparus rotundus type strain (CDC 1076).</title>
        <authorList>
            <person name="Sikorski J."/>
            <person name="Lapidus A."/>
            <person name="Copeland A."/>
            <person name="Misra M."/>
            <person name="Glavina Del Rio T."/>
            <person name="Nolan M."/>
            <person name="Lucas S."/>
            <person name="Chen F."/>
            <person name="Tice H."/>
            <person name="Cheng J.F."/>
            <person name="Jando M."/>
            <person name="Schneider S."/>
            <person name="Bruce D."/>
            <person name="Goodwin L."/>
            <person name="Pitluck S."/>
            <person name="Liolios K."/>
            <person name="Mikhailova N."/>
            <person name="Pati A."/>
            <person name="Ivanova N."/>
            <person name="Mavromatis K."/>
            <person name="Chen A."/>
            <person name="Palaniappan K."/>
            <person name="Chertkov O."/>
            <person name="Land M."/>
            <person name="Hauser L."/>
            <person name="Chang Y.J."/>
            <person name="Jeffries C.D."/>
            <person name="Brettin T."/>
            <person name="Detter J.C."/>
            <person name="Han C."/>
            <person name="Rohde M."/>
            <person name="Goker M."/>
            <person name="Bristow J."/>
            <person name="Eisen J.A."/>
            <person name="Markowitz V."/>
            <person name="Hugenholtz P."/>
            <person name="Kyrpides N.C."/>
            <person name="Klenk H.P."/>
        </authorList>
    </citation>
    <scope>NUCLEOTIDE SEQUENCE [LARGE SCALE GENOMIC DNA]</scope>
    <source>
        <strain evidence="2">ATCC BAA-972 / CDC 1076 / CIP 108378 / DSM 44985 / JCM 13578</strain>
    </source>
</reference>
<proteinExistence type="predicted"/>
<dbReference type="EMBL" id="CP001958">
    <property type="protein sequence ID" value="ADG97365.1"/>
    <property type="molecule type" value="Genomic_DNA"/>
</dbReference>
<gene>
    <name evidence="1" type="ordered locus">Srot_0888</name>
</gene>
<dbReference type="Proteomes" id="UP000002247">
    <property type="component" value="Chromosome"/>
</dbReference>
<evidence type="ECO:0000313" key="1">
    <source>
        <dbReference type="EMBL" id="ADG97365.1"/>
    </source>
</evidence>
<sequence length="66" mass="7063">MGYVAALYQFHPGKVLYQIKVGRLPALAVIGGNGRLTAYAIKLADAEHLWGTAPKHFPSDNAKNAA</sequence>
<dbReference type="STRING" id="640132.Srot_0888"/>
<evidence type="ECO:0000313" key="2">
    <source>
        <dbReference type="Proteomes" id="UP000002247"/>
    </source>
</evidence>
<organism evidence="1 2">
    <name type="scientific">Segniliparus rotundus (strain ATCC BAA-972 / CDC 1076 / CIP 108378 / DSM 44985 / JCM 13578)</name>
    <dbReference type="NCBI Taxonomy" id="640132"/>
    <lineage>
        <taxon>Bacteria</taxon>
        <taxon>Bacillati</taxon>
        <taxon>Actinomycetota</taxon>
        <taxon>Actinomycetes</taxon>
        <taxon>Mycobacteriales</taxon>
        <taxon>Segniliparaceae</taxon>
        <taxon>Segniliparus</taxon>
    </lineage>
</organism>
<dbReference type="KEGG" id="srt:Srot_0888"/>
<accession>D6ZE85</accession>
<dbReference type="AlphaFoldDB" id="D6ZE85"/>